<gene>
    <name evidence="1" type="ORF">HW555_004066</name>
</gene>
<evidence type="ECO:0000313" key="1">
    <source>
        <dbReference type="EMBL" id="KAF9419418.1"/>
    </source>
</evidence>
<dbReference type="InterPro" id="IPR019410">
    <property type="entry name" value="Methyltransf_16"/>
</dbReference>
<dbReference type="InterPro" id="IPR038899">
    <property type="entry name" value="METTL22"/>
</dbReference>
<reference evidence="1" key="1">
    <citation type="submission" date="2020-08" db="EMBL/GenBank/DDBJ databases">
        <title>Spodoptera exigua strain:BAW_Kor-Di-RS1 Genome sequencing and assembly.</title>
        <authorList>
            <person name="Kim J."/>
            <person name="Nam H.Y."/>
            <person name="Kwon M."/>
            <person name="Choi J.H."/>
            <person name="Cho S.R."/>
            <person name="Kim G.-H."/>
        </authorList>
    </citation>
    <scope>NUCLEOTIDE SEQUENCE</scope>
    <source>
        <strain evidence="1">BAW_Kor-Di-RS1</strain>
        <tissue evidence="1">Whole-body</tissue>
    </source>
</reference>
<evidence type="ECO:0008006" key="3">
    <source>
        <dbReference type="Google" id="ProtNLM"/>
    </source>
</evidence>
<name>A0A835LCM9_SPOEX</name>
<dbReference type="EMBL" id="JACKWZ010000043">
    <property type="protein sequence ID" value="KAF9419418.1"/>
    <property type="molecule type" value="Genomic_DNA"/>
</dbReference>
<dbReference type="InterPro" id="IPR029063">
    <property type="entry name" value="SAM-dependent_MTases_sf"/>
</dbReference>
<dbReference type="Gene3D" id="3.40.50.150">
    <property type="entry name" value="Vaccinia Virus protein VP39"/>
    <property type="match status" value="1"/>
</dbReference>
<protein>
    <recommendedName>
        <fullName evidence="3">Methyltransferase-like protein 22</fullName>
    </recommendedName>
</protein>
<proteinExistence type="predicted"/>
<organism evidence="1 2">
    <name type="scientific">Spodoptera exigua</name>
    <name type="common">Beet armyworm</name>
    <name type="synonym">Noctua fulgens</name>
    <dbReference type="NCBI Taxonomy" id="7107"/>
    <lineage>
        <taxon>Eukaryota</taxon>
        <taxon>Metazoa</taxon>
        <taxon>Ecdysozoa</taxon>
        <taxon>Arthropoda</taxon>
        <taxon>Hexapoda</taxon>
        <taxon>Insecta</taxon>
        <taxon>Pterygota</taxon>
        <taxon>Neoptera</taxon>
        <taxon>Endopterygota</taxon>
        <taxon>Lepidoptera</taxon>
        <taxon>Glossata</taxon>
        <taxon>Ditrysia</taxon>
        <taxon>Noctuoidea</taxon>
        <taxon>Noctuidae</taxon>
        <taxon>Amphipyrinae</taxon>
        <taxon>Spodoptera</taxon>
    </lineage>
</organism>
<comment type="caution">
    <text evidence="1">The sequence shown here is derived from an EMBL/GenBank/DDBJ whole genome shotgun (WGS) entry which is preliminary data.</text>
</comment>
<dbReference type="Proteomes" id="UP000648187">
    <property type="component" value="Unassembled WGS sequence"/>
</dbReference>
<dbReference type="SUPFAM" id="SSF53335">
    <property type="entry name" value="S-adenosyl-L-methionine-dependent methyltransferases"/>
    <property type="match status" value="1"/>
</dbReference>
<dbReference type="CDD" id="cd02440">
    <property type="entry name" value="AdoMet_MTases"/>
    <property type="match status" value="1"/>
</dbReference>
<evidence type="ECO:0000313" key="2">
    <source>
        <dbReference type="Proteomes" id="UP000648187"/>
    </source>
</evidence>
<dbReference type="PANTHER" id="PTHR23108">
    <property type="entry name" value="METHYLTRANSFERASE-RELATED"/>
    <property type="match status" value="1"/>
</dbReference>
<sequence length="302" mass="34061">MIMVVCMDITNQETASQNTQMPELTVTSEIYEEYDYKTKISPSTEGNVISEFPFLLPKAGSSATYDDDDDLDIERPQKEVIRIEHSSKTKIALVGLQVWRGAFLLGDWLIHLGLKGELTNRSVLELGAGTGLTSFVAALYAKKVICTDINMGGILDLIKLNAKYNKKLVKSQFKVMPLDFTDTAWSPALLTEIKQASIIIAADVIYDDDLTAAFVSTIQKILNTEPPKTLYMVLEKRYVFTIEHLDSVAPCYETFLTLLDKVKTENAHSTWNIQQLPLDFPKYFTYDRVKDLVLWKISSIPN</sequence>
<dbReference type="AlphaFoldDB" id="A0A835LCM9"/>
<dbReference type="GO" id="GO:0008276">
    <property type="term" value="F:protein methyltransferase activity"/>
    <property type="evidence" value="ECO:0007669"/>
    <property type="project" value="InterPro"/>
</dbReference>
<dbReference type="GO" id="GO:0005634">
    <property type="term" value="C:nucleus"/>
    <property type="evidence" value="ECO:0007669"/>
    <property type="project" value="TreeGrafter"/>
</dbReference>
<accession>A0A835LCM9</accession>
<dbReference type="PANTHER" id="PTHR23108:SF0">
    <property type="entry name" value="METHYLTRANSFERASE-LIKE PROTEIN 22"/>
    <property type="match status" value="1"/>
</dbReference>
<keyword evidence="2" id="KW-1185">Reference proteome</keyword>
<dbReference type="Pfam" id="PF10294">
    <property type="entry name" value="Methyltransf_16"/>
    <property type="match status" value="1"/>
</dbReference>